<protein>
    <submittedName>
        <fullName evidence="2">Uncharacterized protein</fullName>
    </submittedName>
</protein>
<comment type="caution">
    <text evidence="2">The sequence shown here is derived from an EMBL/GenBank/DDBJ whole genome shotgun (WGS) entry which is preliminary data.</text>
</comment>
<evidence type="ECO:0000313" key="3">
    <source>
        <dbReference type="Proteomes" id="UP000821837"/>
    </source>
</evidence>
<sequence>MRLDTILAVNGIKAQPMMHAVLLNGLPVELCHLAAASSSSPQPYDDLTSGHQRIDSRARPPARRGTVGSCCHRPLH</sequence>
<organism evidence="2 3">
    <name type="scientific">Rhipicephalus sanguineus</name>
    <name type="common">Brown dog tick</name>
    <name type="synonym">Ixodes sanguineus</name>
    <dbReference type="NCBI Taxonomy" id="34632"/>
    <lineage>
        <taxon>Eukaryota</taxon>
        <taxon>Metazoa</taxon>
        <taxon>Ecdysozoa</taxon>
        <taxon>Arthropoda</taxon>
        <taxon>Chelicerata</taxon>
        <taxon>Arachnida</taxon>
        <taxon>Acari</taxon>
        <taxon>Parasitiformes</taxon>
        <taxon>Ixodida</taxon>
        <taxon>Ixodoidea</taxon>
        <taxon>Ixodidae</taxon>
        <taxon>Rhipicephalinae</taxon>
        <taxon>Rhipicephalus</taxon>
        <taxon>Rhipicephalus</taxon>
    </lineage>
</organism>
<reference evidence="2" key="1">
    <citation type="journal article" date="2020" name="Cell">
        <title>Large-Scale Comparative Analyses of Tick Genomes Elucidate Their Genetic Diversity and Vector Capacities.</title>
        <authorList>
            <consortium name="Tick Genome and Microbiome Consortium (TIGMIC)"/>
            <person name="Jia N."/>
            <person name="Wang J."/>
            <person name="Shi W."/>
            <person name="Du L."/>
            <person name="Sun Y."/>
            <person name="Zhan W."/>
            <person name="Jiang J.F."/>
            <person name="Wang Q."/>
            <person name="Zhang B."/>
            <person name="Ji P."/>
            <person name="Bell-Sakyi L."/>
            <person name="Cui X.M."/>
            <person name="Yuan T.T."/>
            <person name="Jiang B.G."/>
            <person name="Yang W.F."/>
            <person name="Lam T.T."/>
            <person name="Chang Q.C."/>
            <person name="Ding S.J."/>
            <person name="Wang X.J."/>
            <person name="Zhu J.G."/>
            <person name="Ruan X.D."/>
            <person name="Zhao L."/>
            <person name="Wei J.T."/>
            <person name="Ye R.Z."/>
            <person name="Que T.C."/>
            <person name="Du C.H."/>
            <person name="Zhou Y.H."/>
            <person name="Cheng J.X."/>
            <person name="Dai P.F."/>
            <person name="Guo W.B."/>
            <person name="Han X.H."/>
            <person name="Huang E.J."/>
            <person name="Li L.F."/>
            <person name="Wei W."/>
            <person name="Gao Y.C."/>
            <person name="Liu J.Z."/>
            <person name="Shao H.Z."/>
            <person name="Wang X."/>
            <person name="Wang C.C."/>
            <person name="Yang T.C."/>
            <person name="Huo Q.B."/>
            <person name="Li W."/>
            <person name="Chen H.Y."/>
            <person name="Chen S.E."/>
            <person name="Zhou L.G."/>
            <person name="Ni X.B."/>
            <person name="Tian J.H."/>
            <person name="Sheng Y."/>
            <person name="Liu T."/>
            <person name="Pan Y.S."/>
            <person name="Xia L.Y."/>
            <person name="Li J."/>
            <person name="Zhao F."/>
            <person name="Cao W.C."/>
        </authorList>
    </citation>
    <scope>NUCLEOTIDE SEQUENCE</scope>
    <source>
        <strain evidence="2">Rsan-2018</strain>
    </source>
</reference>
<evidence type="ECO:0000313" key="2">
    <source>
        <dbReference type="EMBL" id="KAH7956476.1"/>
    </source>
</evidence>
<accession>A0A9D4PVH5</accession>
<reference evidence="2" key="2">
    <citation type="submission" date="2021-09" db="EMBL/GenBank/DDBJ databases">
        <authorList>
            <person name="Jia N."/>
            <person name="Wang J."/>
            <person name="Shi W."/>
            <person name="Du L."/>
            <person name="Sun Y."/>
            <person name="Zhan W."/>
            <person name="Jiang J."/>
            <person name="Wang Q."/>
            <person name="Zhang B."/>
            <person name="Ji P."/>
            <person name="Sakyi L.B."/>
            <person name="Cui X."/>
            <person name="Yuan T."/>
            <person name="Jiang B."/>
            <person name="Yang W."/>
            <person name="Lam T.T.-Y."/>
            <person name="Chang Q."/>
            <person name="Ding S."/>
            <person name="Wang X."/>
            <person name="Zhu J."/>
            <person name="Ruan X."/>
            <person name="Zhao L."/>
            <person name="Wei J."/>
            <person name="Que T."/>
            <person name="Du C."/>
            <person name="Cheng J."/>
            <person name="Dai P."/>
            <person name="Han X."/>
            <person name="Huang E."/>
            <person name="Gao Y."/>
            <person name="Liu J."/>
            <person name="Shao H."/>
            <person name="Ye R."/>
            <person name="Li L."/>
            <person name="Wei W."/>
            <person name="Wang X."/>
            <person name="Wang C."/>
            <person name="Huo Q."/>
            <person name="Li W."/>
            <person name="Guo W."/>
            <person name="Chen H."/>
            <person name="Chen S."/>
            <person name="Zhou L."/>
            <person name="Zhou L."/>
            <person name="Ni X."/>
            <person name="Tian J."/>
            <person name="Zhou Y."/>
            <person name="Sheng Y."/>
            <person name="Liu T."/>
            <person name="Pan Y."/>
            <person name="Xia L."/>
            <person name="Li J."/>
            <person name="Zhao F."/>
            <person name="Cao W."/>
        </authorList>
    </citation>
    <scope>NUCLEOTIDE SEQUENCE</scope>
    <source>
        <strain evidence="2">Rsan-2018</strain>
        <tissue evidence="2">Larvae</tissue>
    </source>
</reference>
<dbReference type="Proteomes" id="UP000821837">
    <property type="component" value="Unassembled WGS sequence"/>
</dbReference>
<evidence type="ECO:0000256" key="1">
    <source>
        <dbReference type="SAM" id="MobiDB-lite"/>
    </source>
</evidence>
<name>A0A9D4PVH5_RHISA</name>
<dbReference type="AlphaFoldDB" id="A0A9D4PVH5"/>
<feature type="region of interest" description="Disordered" evidence="1">
    <location>
        <begin position="38"/>
        <end position="76"/>
    </location>
</feature>
<proteinExistence type="predicted"/>
<dbReference type="EMBL" id="JABSTV010001250">
    <property type="protein sequence ID" value="KAH7956476.1"/>
    <property type="molecule type" value="Genomic_DNA"/>
</dbReference>
<keyword evidence="3" id="KW-1185">Reference proteome</keyword>
<gene>
    <name evidence="2" type="ORF">HPB52_010044</name>
</gene>